<accession>A0A4Y7T0G7</accession>
<dbReference type="PANTHER" id="PTHR37487:SF3">
    <property type="entry name" value="CLEAVAGE_POLYADENYLATION SPECIFICITY FACTOR A SUBUNIT N-TERMINAL DOMAIN-CONTAINING PROTEIN"/>
    <property type="match status" value="1"/>
</dbReference>
<dbReference type="PANTHER" id="PTHR37487">
    <property type="entry name" value="CHROMOSOME 1, WHOLE GENOME SHOTGUN SEQUENCE"/>
    <property type="match status" value="1"/>
</dbReference>
<evidence type="ECO:0000256" key="1">
    <source>
        <dbReference type="SAM" id="MobiDB-lite"/>
    </source>
</evidence>
<sequence length="187" mass="19101">MYSTLITAVALFAVPVLRVAAFAVSEPELTQCESAKISWQGTTGPYNVILVDAAEPCGEPLAEVGDFDKTFVNWKVAIPAGKVVQISIADSKDDEAWSGNITVKASSDSSCLTGAPLRPTRSPAAQLPPPPPTPDDSTADDSTTEVKPVGAANAGSNSFLNAAPAARNINGPVLALSAIAAVVALAL</sequence>
<dbReference type="AlphaFoldDB" id="A0A4Y7T0G7"/>
<feature type="signal peptide" evidence="2">
    <location>
        <begin position="1"/>
        <end position="21"/>
    </location>
</feature>
<evidence type="ECO:0000313" key="4">
    <source>
        <dbReference type="Proteomes" id="UP000298030"/>
    </source>
</evidence>
<name>A0A4Y7T0G7_COPMI</name>
<evidence type="ECO:0000313" key="3">
    <source>
        <dbReference type="EMBL" id="TEB27009.1"/>
    </source>
</evidence>
<protein>
    <submittedName>
        <fullName evidence="3">Uncharacterized protein</fullName>
    </submittedName>
</protein>
<dbReference type="EMBL" id="QPFP01000043">
    <property type="protein sequence ID" value="TEB27009.1"/>
    <property type="molecule type" value="Genomic_DNA"/>
</dbReference>
<organism evidence="3 4">
    <name type="scientific">Coprinellus micaceus</name>
    <name type="common">Glistening ink-cap mushroom</name>
    <name type="synonym">Coprinus micaceus</name>
    <dbReference type="NCBI Taxonomy" id="71717"/>
    <lineage>
        <taxon>Eukaryota</taxon>
        <taxon>Fungi</taxon>
        <taxon>Dikarya</taxon>
        <taxon>Basidiomycota</taxon>
        <taxon>Agaricomycotina</taxon>
        <taxon>Agaricomycetes</taxon>
        <taxon>Agaricomycetidae</taxon>
        <taxon>Agaricales</taxon>
        <taxon>Agaricineae</taxon>
        <taxon>Psathyrellaceae</taxon>
        <taxon>Coprinellus</taxon>
    </lineage>
</organism>
<feature type="chain" id="PRO_5021348872" evidence="2">
    <location>
        <begin position="22"/>
        <end position="187"/>
    </location>
</feature>
<gene>
    <name evidence="3" type="ORF">FA13DRAFT_1756107</name>
</gene>
<reference evidence="3 4" key="1">
    <citation type="journal article" date="2019" name="Nat. Ecol. Evol.">
        <title>Megaphylogeny resolves global patterns of mushroom evolution.</title>
        <authorList>
            <person name="Varga T."/>
            <person name="Krizsan K."/>
            <person name="Foldi C."/>
            <person name="Dima B."/>
            <person name="Sanchez-Garcia M."/>
            <person name="Sanchez-Ramirez S."/>
            <person name="Szollosi G.J."/>
            <person name="Szarkandi J.G."/>
            <person name="Papp V."/>
            <person name="Albert L."/>
            <person name="Andreopoulos W."/>
            <person name="Angelini C."/>
            <person name="Antonin V."/>
            <person name="Barry K.W."/>
            <person name="Bougher N.L."/>
            <person name="Buchanan P."/>
            <person name="Buyck B."/>
            <person name="Bense V."/>
            <person name="Catcheside P."/>
            <person name="Chovatia M."/>
            <person name="Cooper J."/>
            <person name="Damon W."/>
            <person name="Desjardin D."/>
            <person name="Finy P."/>
            <person name="Geml J."/>
            <person name="Haridas S."/>
            <person name="Hughes K."/>
            <person name="Justo A."/>
            <person name="Karasinski D."/>
            <person name="Kautmanova I."/>
            <person name="Kiss B."/>
            <person name="Kocsube S."/>
            <person name="Kotiranta H."/>
            <person name="LaButti K.M."/>
            <person name="Lechner B.E."/>
            <person name="Liimatainen K."/>
            <person name="Lipzen A."/>
            <person name="Lukacs Z."/>
            <person name="Mihaltcheva S."/>
            <person name="Morgado L.N."/>
            <person name="Niskanen T."/>
            <person name="Noordeloos M.E."/>
            <person name="Ohm R.A."/>
            <person name="Ortiz-Santana B."/>
            <person name="Ovrebo C."/>
            <person name="Racz N."/>
            <person name="Riley R."/>
            <person name="Savchenko A."/>
            <person name="Shiryaev A."/>
            <person name="Soop K."/>
            <person name="Spirin V."/>
            <person name="Szebenyi C."/>
            <person name="Tomsovsky M."/>
            <person name="Tulloss R.E."/>
            <person name="Uehling J."/>
            <person name="Grigoriev I.V."/>
            <person name="Vagvolgyi C."/>
            <person name="Papp T."/>
            <person name="Martin F.M."/>
            <person name="Miettinen O."/>
            <person name="Hibbett D.S."/>
            <person name="Nagy L.G."/>
        </authorList>
    </citation>
    <scope>NUCLEOTIDE SEQUENCE [LARGE SCALE GENOMIC DNA]</scope>
    <source>
        <strain evidence="3 4">FP101781</strain>
    </source>
</reference>
<feature type="region of interest" description="Disordered" evidence="1">
    <location>
        <begin position="107"/>
        <end position="150"/>
    </location>
</feature>
<keyword evidence="2" id="KW-0732">Signal</keyword>
<proteinExistence type="predicted"/>
<comment type="caution">
    <text evidence="3">The sequence shown here is derived from an EMBL/GenBank/DDBJ whole genome shotgun (WGS) entry which is preliminary data.</text>
</comment>
<dbReference type="Proteomes" id="UP000298030">
    <property type="component" value="Unassembled WGS sequence"/>
</dbReference>
<evidence type="ECO:0000256" key="2">
    <source>
        <dbReference type="SAM" id="SignalP"/>
    </source>
</evidence>
<dbReference type="OrthoDB" id="3259746at2759"/>
<keyword evidence="4" id="KW-1185">Reference proteome</keyword>